<name>A0A1F5V5Z6_9BACT</name>
<evidence type="ECO:0000256" key="1">
    <source>
        <dbReference type="ARBA" id="ARBA00022741"/>
    </source>
</evidence>
<dbReference type="EMBL" id="MFGW01000233">
    <property type="protein sequence ID" value="OGF58708.1"/>
    <property type="molecule type" value="Genomic_DNA"/>
</dbReference>
<dbReference type="InterPro" id="IPR036265">
    <property type="entry name" value="HIT-like_sf"/>
</dbReference>
<dbReference type="SUPFAM" id="SSF54197">
    <property type="entry name" value="HIT-like"/>
    <property type="match status" value="1"/>
</dbReference>
<dbReference type="PANTHER" id="PTHR42997">
    <property type="entry name" value="HIT FAMILY HYDROLASE"/>
    <property type="match status" value="1"/>
</dbReference>
<dbReference type="PROSITE" id="PS51084">
    <property type="entry name" value="HIT_2"/>
    <property type="match status" value="1"/>
</dbReference>
<dbReference type="InterPro" id="IPR039383">
    <property type="entry name" value="FHIT"/>
</dbReference>
<reference evidence="6 7" key="1">
    <citation type="journal article" date="2016" name="Nat. Commun.">
        <title>Thousands of microbial genomes shed light on interconnected biogeochemical processes in an aquifer system.</title>
        <authorList>
            <person name="Anantharaman K."/>
            <person name="Brown C.T."/>
            <person name="Hug L.A."/>
            <person name="Sharon I."/>
            <person name="Castelle C.J."/>
            <person name="Probst A.J."/>
            <person name="Thomas B.C."/>
            <person name="Singh A."/>
            <person name="Wilkins M.J."/>
            <person name="Karaoz U."/>
            <person name="Brodie E.L."/>
            <person name="Williams K.H."/>
            <person name="Hubbard S.S."/>
            <person name="Banfield J.F."/>
        </authorList>
    </citation>
    <scope>NUCLEOTIDE SEQUENCE [LARGE SCALE GENOMIC DNA]</scope>
</reference>
<comment type="caution">
    <text evidence="6">The sequence shown here is derived from an EMBL/GenBank/DDBJ whole genome shotgun (WGS) entry which is preliminary data.</text>
</comment>
<dbReference type="InterPro" id="IPR011146">
    <property type="entry name" value="HIT-like"/>
</dbReference>
<sequence length="167" mass="19434">MKHLWTPWRYKYLSSAQEKSDCIFCLAHQCIEKKECYVLYKSTHNLVLLNLFPYTNGHLMIAPLQHIATPLEATQEQLNEMTFLMKQSILFMKEIYSPGGFNVGMNIGKCAGAGFSDHFHLHILPRWHGDTNFMATLSETRLIPEELDITYEKLLPKYNTLIENKHN</sequence>
<evidence type="ECO:0000313" key="7">
    <source>
        <dbReference type="Proteomes" id="UP000178943"/>
    </source>
</evidence>
<accession>A0A1F5V5Z6</accession>
<dbReference type="InterPro" id="IPR052908">
    <property type="entry name" value="AP-4-A_phosphorylase"/>
</dbReference>
<evidence type="ECO:0000256" key="2">
    <source>
        <dbReference type="PIRSR" id="PIRSR639383-1"/>
    </source>
</evidence>
<proteinExistence type="predicted"/>
<gene>
    <name evidence="6" type="ORF">A2Y62_13030</name>
</gene>
<dbReference type="GO" id="GO:0000166">
    <property type="term" value="F:nucleotide binding"/>
    <property type="evidence" value="ECO:0007669"/>
    <property type="project" value="UniProtKB-KW"/>
</dbReference>
<dbReference type="Pfam" id="PF01230">
    <property type="entry name" value="HIT"/>
    <property type="match status" value="1"/>
</dbReference>
<dbReference type="Proteomes" id="UP000178943">
    <property type="component" value="Unassembled WGS sequence"/>
</dbReference>
<evidence type="ECO:0000256" key="4">
    <source>
        <dbReference type="PROSITE-ProRule" id="PRU00464"/>
    </source>
</evidence>
<dbReference type="GO" id="GO:0003824">
    <property type="term" value="F:catalytic activity"/>
    <property type="evidence" value="ECO:0007669"/>
    <property type="project" value="InterPro"/>
</dbReference>
<keyword evidence="1" id="KW-0547">Nucleotide-binding</keyword>
<evidence type="ECO:0000313" key="6">
    <source>
        <dbReference type="EMBL" id="OGF58708.1"/>
    </source>
</evidence>
<organism evidence="6 7">
    <name type="scientific">Candidatus Fischerbacteria bacterium RBG_13_37_8</name>
    <dbReference type="NCBI Taxonomy" id="1817863"/>
    <lineage>
        <taxon>Bacteria</taxon>
        <taxon>Candidatus Fischeribacteriota</taxon>
    </lineage>
</organism>
<dbReference type="AlphaFoldDB" id="A0A1F5V5Z6"/>
<feature type="active site" description="Tele-AMP-histidine intermediate" evidence="2">
    <location>
        <position position="120"/>
    </location>
</feature>
<protein>
    <recommendedName>
        <fullName evidence="5">HIT domain-containing protein</fullName>
    </recommendedName>
</protein>
<dbReference type="CDD" id="cd01275">
    <property type="entry name" value="FHIT"/>
    <property type="match status" value="1"/>
</dbReference>
<feature type="binding site" evidence="3">
    <location>
        <position position="122"/>
    </location>
    <ligand>
        <name>substrate</name>
    </ligand>
</feature>
<evidence type="ECO:0000259" key="5">
    <source>
        <dbReference type="PROSITE" id="PS51084"/>
    </source>
</evidence>
<dbReference type="STRING" id="1817863.A2Y62_13030"/>
<dbReference type="PANTHER" id="PTHR42997:SF1">
    <property type="entry name" value="AP-4-A PHOSPHORYLASE"/>
    <property type="match status" value="1"/>
</dbReference>
<feature type="domain" description="HIT" evidence="5">
    <location>
        <begin position="23"/>
        <end position="133"/>
    </location>
</feature>
<dbReference type="Gene3D" id="3.30.428.10">
    <property type="entry name" value="HIT-like"/>
    <property type="match status" value="1"/>
</dbReference>
<feature type="binding site" evidence="3">
    <location>
        <position position="50"/>
    </location>
    <ligand>
        <name>substrate</name>
    </ligand>
</feature>
<feature type="short sequence motif" description="Histidine triad motif" evidence="4">
    <location>
        <begin position="118"/>
        <end position="122"/>
    </location>
</feature>
<evidence type="ECO:0000256" key="3">
    <source>
        <dbReference type="PIRSR" id="PIRSR639383-2"/>
    </source>
</evidence>